<dbReference type="GO" id="GO:0016020">
    <property type="term" value="C:membrane"/>
    <property type="evidence" value="ECO:0007669"/>
    <property type="project" value="InterPro"/>
</dbReference>
<dbReference type="Gene3D" id="1.10.530.10">
    <property type="match status" value="1"/>
</dbReference>
<proteinExistence type="inferred from homology"/>
<evidence type="ECO:0000256" key="1">
    <source>
        <dbReference type="ARBA" id="ARBA00007734"/>
    </source>
</evidence>
<dbReference type="PANTHER" id="PTHR37423">
    <property type="entry name" value="SOLUBLE LYTIC MUREIN TRANSGLYCOSYLASE-RELATED"/>
    <property type="match status" value="1"/>
</dbReference>
<dbReference type="InterPro" id="IPR000189">
    <property type="entry name" value="Transglyc_AS"/>
</dbReference>
<dbReference type="Proteomes" id="UP000295484">
    <property type="component" value="Unassembled WGS sequence"/>
</dbReference>
<dbReference type="PANTHER" id="PTHR37423:SF2">
    <property type="entry name" value="MEMBRANE-BOUND LYTIC MUREIN TRANSGLYCOSYLASE C"/>
    <property type="match status" value="1"/>
</dbReference>
<gene>
    <name evidence="6" type="ORF">EV657_102205</name>
</gene>
<dbReference type="SUPFAM" id="SSF48435">
    <property type="entry name" value="Bacterial muramidases"/>
    <property type="match status" value="1"/>
</dbReference>
<evidence type="ECO:0000313" key="6">
    <source>
        <dbReference type="EMBL" id="TDX33328.1"/>
    </source>
</evidence>
<dbReference type="InterPro" id="IPR008258">
    <property type="entry name" value="Transglycosylase_SLT_dom_1"/>
</dbReference>
<feature type="signal peptide" evidence="4">
    <location>
        <begin position="1"/>
        <end position="18"/>
    </location>
</feature>
<dbReference type="GO" id="GO:0004553">
    <property type="term" value="F:hydrolase activity, hydrolyzing O-glycosyl compounds"/>
    <property type="evidence" value="ECO:0007669"/>
    <property type="project" value="InterPro"/>
</dbReference>
<comment type="similarity">
    <text evidence="2">Belongs to the virb1 family.</text>
</comment>
<dbReference type="PROSITE" id="PS00922">
    <property type="entry name" value="TRANSGLYCOSYLASE"/>
    <property type="match status" value="1"/>
</dbReference>
<dbReference type="GO" id="GO:0008933">
    <property type="term" value="F:peptidoglycan lytic transglycosylase activity"/>
    <property type="evidence" value="ECO:0007669"/>
    <property type="project" value="InterPro"/>
</dbReference>
<dbReference type="GO" id="GO:0042597">
    <property type="term" value="C:periplasmic space"/>
    <property type="evidence" value="ECO:0007669"/>
    <property type="project" value="InterPro"/>
</dbReference>
<evidence type="ECO:0000259" key="5">
    <source>
        <dbReference type="Pfam" id="PF01464"/>
    </source>
</evidence>
<sequence>MRALILLFLISLAAPVLAAEPSALARAMVAVRADRWAEARQLARPAGQVALDIVEWRRLRAGEGRLDDYRAFLARNPDWPGLDKVRTSGEGAIGAGDDPAAVVAFFGGRAPVTGEGALRLVEAEAALGRTGEARAAAVAAWQTLPLSEAAQSAFLGRFGRTLAGQHVARLDTLLWEGHDISAGRMLSLVPEGWQKLAAARIALRNQDPGVDARIAAVPTSLRSDPGLAYERFMWRTRKGRGEDAIALLDERSASAQSLGRPALWAGWRRYYAHQVLREGNPKLAYRLASRHHLSAGASYAELEWLSGFIALRFLDRPETALTHFRAFEAAVRTPISLGRAGYWEGRALEAMRHPQEARAAYAMGAQFQTGFYGLLSAERGGIAMDPSLAGHDYYPDWRAQPFARSSVIAAAFLLHEAGEQNLVEMFLTHLAESADPAGQRALAGLALELNDHHVALRIAKAAAETGNVMVEAYFPVTEIARTRHPVPTELVLSIVRRESEFDPSVASGAGALGLMQLMPTTAKAMADELSVRYSSSALTADPSYNARLGAAYLAHLVEEFGPNPVLVAAAYNAGPSRAHRWVSEQGDPRAAGVDVIDWIELIPFTETRNYVMRVTEALPIYRARLAGRTGAVTLSKELKAN</sequence>
<keyword evidence="3 4" id="KW-0732">Signal</keyword>
<feature type="domain" description="Transglycosylase SLT" evidence="5">
    <location>
        <begin position="480"/>
        <end position="587"/>
    </location>
</feature>
<dbReference type="AlphaFoldDB" id="A0A4R8G245"/>
<accession>A0A4R8G245</accession>
<evidence type="ECO:0000256" key="4">
    <source>
        <dbReference type="SAM" id="SignalP"/>
    </source>
</evidence>
<name>A0A4R8G245_9RHOB</name>
<dbReference type="InterPro" id="IPR023346">
    <property type="entry name" value="Lysozyme-like_dom_sf"/>
</dbReference>
<evidence type="ECO:0000256" key="2">
    <source>
        <dbReference type="ARBA" id="ARBA00009387"/>
    </source>
</evidence>
<dbReference type="SUPFAM" id="SSF53955">
    <property type="entry name" value="Lysozyme-like"/>
    <property type="match status" value="1"/>
</dbReference>
<dbReference type="InterPro" id="IPR008939">
    <property type="entry name" value="Lytic_TGlycosylase_superhlx_U"/>
</dbReference>
<comment type="caution">
    <text evidence="6">The sequence shown here is derived from an EMBL/GenBank/DDBJ whole genome shotgun (WGS) entry which is preliminary data.</text>
</comment>
<reference evidence="6 7" key="1">
    <citation type="submission" date="2019-03" db="EMBL/GenBank/DDBJ databases">
        <title>Genomic Encyclopedia of Type Strains, Phase IV (KMG-IV): sequencing the most valuable type-strain genomes for metagenomic binning, comparative biology and taxonomic classification.</title>
        <authorList>
            <person name="Goeker M."/>
        </authorList>
    </citation>
    <scope>NUCLEOTIDE SEQUENCE [LARGE SCALE GENOMIC DNA]</scope>
    <source>
        <strain evidence="6 7">JA181</strain>
    </source>
</reference>
<feature type="chain" id="PRO_5020685218" evidence="4">
    <location>
        <begin position="19"/>
        <end position="641"/>
    </location>
</feature>
<comment type="similarity">
    <text evidence="1">Belongs to the transglycosylase Slt family.</text>
</comment>
<dbReference type="Gene3D" id="1.25.20.10">
    <property type="entry name" value="Bacterial muramidases"/>
    <property type="match status" value="1"/>
</dbReference>
<evidence type="ECO:0000313" key="7">
    <source>
        <dbReference type="Proteomes" id="UP000295484"/>
    </source>
</evidence>
<dbReference type="Pfam" id="PF01464">
    <property type="entry name" value="SLT"/>
    <property type="match status" value="1"/>
</dbReference>
<dbReference type="CDD" id="cd13401">
    <property type="entry name" value="Slt70-like"/>
    <property type="match status" value="1"/>
</dbReference>
<dbReference type="RefSeq" id="WP_134077073.1">
    <property type="nucleotide sequence ID" value="NZ_SOEB01000002.1"/>
</dbReference>
<dbReference type="EMBL" id="SOEB01000002">
    <property type="protein sequence ID" value="TDX33328.1"/>
    <property type="molecule type" value="Genomic_DNA"/>
</dbReference>
<protein>
    <submittedName>
        <fullName evidence="6">Soluble lytic murein transglycosylase</fullName>
    </submittedName>
</protein>
<organism evidence="6 7">
    <name type="scientific">Rhodovulum visakhapatnamense</name>
    <dbReference type="NCBI Taxonomy" id="364297"/>
    <lineage>
        <taxon>Bacteria</taxon>
        <taxon>Pseudomonadati</taxon>
        <taxon>Pseudomonadota</taxon>
        <taxon>Alphaproteobacteria</taxon>
        <taxon>Rhodobacterales</taxon>
        <taxon>Paracoccaceae</taxon>
        <taxon>Rhodovulum</taxon>
    </lineage>
</organism>
<dbReference type="GO" id="GO:0000270">
    <property type="term" value="P:peptidoglycan metabolic process"/>
    <property type="evidence" value="ECO:0007669"/>
    <property type="project" value="InterPro"/>
</dbReference>
<evidence type="ECO:0000256" key="3">
    <source>
        <dbReference type="ARBA" id="ARBA00022729"/>
    </source>
</evidence>